<name>A0ABS4P232_9BACL</name>
<dbReference type="RefSeq" id="WP_209879878.1">
    <property type="nucleotide sequence ID" value="NZ_JAGGLV010000043.1"/>
</dbReference>
<dbReference type="InterPro" id="IPR058705">
    <property type="entry name" value="A_ENA"/>
</dbReference>
<reference evidence="1 2" key="1">
    <citation type="submission" date="2021-03" db="EMBL/GenBank/DDBJ databases">
        <title>Genomic Encyclopedia of Type Strains, Phase IV (KMG-IV): sequencing the most valuable type-strain genomes for metagenomic binning, comparative biology and taxonomic classification.</title>
        <authorList>
            <person name="Goeker M."/>
        </authorList>
    </citation>
    <scope>NUCLEOTIDE SEQUENCE [LARGE SCALE GENOMIC DNA]</scope>
    <source>
        <strain evidence="1 2">DSM 101953</strain>
    </source>
</reference>
<sequence>MSMPHIPNITPDISLTREESISLLLTSIAINEMSLSHIINAEAEAMQAFVLSNPGNMNFLNMIQLNNTTARLLEEITKGQWLSLSKMDRILRLLSDSGALSARLLEEELTTEIEEDEE</sequence>
<evidence type="ECO:0000313" key="2">
    <source>
        <dbReference type="Proteomes" id="UP000773462"/>
    </source>
</evidence>
<evidence type="ECO:0000313" key="1">
    <source>
        <dbReference type="EMBL" id="MBP2116356.1"/>
    </source>
</evidence>
<comment type="caution">
    <text evidence="1">The sequence shown here is derived from an EMBL/GenBank/DDBJ whole genome shotgun (WGS) entry which is preliminary data.</text>
</comment>
<dbReference type="EMBL" id="JAGGLV010000043">
    <property type="protein sequence ID" value="MBP2116356.1"/>
    <property type="molecule type" value="Genomic_DNA"/>
</dbReference>
<organism evidence="1 2">
    <name type="scientific">Paenibacillus silagei</name>
    <dbReference type="NCBI Taxonomy" id="1670801"/>
    <lineage>
        <taxon>Bacteria</taxon>
        <taxon>Bacillati</taxon>
        <taxon>Bacillota</taxon>
        <taxon>Bacilli</taxon>
        <taxon>Bacillales</taxon>
        <taxon>Paenibacillaceae</taxon>
        <taxon>Paenibacillus</taxon>
    </lineage>
</organism>
<proteinExistence type="predicted"/>
<protein>
    <submittedName>
        <fullName evidence="1">Glutamate racemase</fullName>
    </submittedName>
</protein>
<gene>
    <name evidence="1" type="ORF">J2Z70_006586</name>
</gene>
<dbReference type="Pfam" id="PF26595">
    <property type="entry name" value="A_ENA"/>
    <property type="match status" value="1"/>
</dbReference>
<dbReference type="Proteomes" id="UP000773462">
    <property type="component" value="Unassembled WGS sequence"/>
</dbReference>
<accession>A0ABS4P232</accession>
<keyword evidence="2" id="KW-1185">Reference proteome</keyword>